<keyword evidence="3" id="KW-1185">Reference proteome</keyword>
<keyword evidence="1" id="KW-0472">Membrane</keyword>
<feature type="transmembrane region" description="Helical" evidence="1">
    <location>
        <begin position="12"/>
        <end position="33"/>
    </location>
</feature>
<accession>A0ABT1WJV4</accession>
<organism evidence="2 3">
    <name type="scientific">Limnobacter humi</name>
    <dbReference type="NCBI Taxonomy" id="1778671"/>
    <lineage>
        <taxon>Bacteria</taxon>
        <taxon>Pseudomonadati</taxon>
        <taxon>Pseudomonadota</taxon>
        <taxon>Betaproteobacteria</taxon>
        <taxon>Burkholderiales</taxon>
        <taxon>Burkholderiaceae</taxon>
        <taxon>Limnobacter</taxon>
    </lineage>
</organism>
<evidence type="ECO:0000313" key="2">
    <source>
        <dbReference type="EMBL" id="MCQ8896709.1"/>
    </source>
</evidence>
<sequence>MSNLWQTINRTPGVLTIKILTIGFLVAGLVTYINGEESAGPYLLAAAALVVTEVLLIIIQLLRKSSDSSTDQLPPK</sequence>
<protein>
    <recommendedName>
        <fullName evidence="4">Transmembrane protein</fullName>
    </recommendedName>
</protein>
<reference evidence="2 3" key="1">
    <citation type="submission" date="2022-07" db="EMBL/GenBank/DDBJ databases">
        <authorList>
            <person name="Xamxidin M."/>
            <person name="Wu M."/>
        </authorList>
    </citation>
    <scope>NUCLEOTIDE SEQUENCE [LARGE SCALE GENOMIC DNA]</scope>
    <source>
        <strain evidence="2 3">NBRC 111650</strain>
    </source>
</reference>
<dbReference type="RefSeq" id="WP_256764522.1">
    <property type="nucleotide sequence ID" value="NZ_JANIGO010000003.1"/>
</dbReference>
<comment type="caution">
    <text evidence="2">The sequence shown here is derived from an EMBL/GenBank/DDBJ whole genome shotgun (WGS) entry which is preliminary data.</text>
</comment>
<keyword evidence="1" id="KW-1133">Transmembrane helix</keyword>
<keyword evidence="1" id="KW-0812">Transmembrane</keyword>
<dbReference type="EMBL" id="JANIGO010000003">
    <property type="protein sequence ID" value="MCQ8896709.1"/>
    <property type="molecule type" value="Genomic_DNA"/>
</dbReference>
<proteinExistence type="predicted"/>
<evidence type="ECO:0008006" key="4">
    <source>
        <dbReference type="Google" id="ProtNLM"/>
    </source>
</evidence>
<gene>
    <name evidence="2" type="ORF">NQT62_09720</name>
</gene>
<evidence type="ECO:0000313" key="3">
    <source>
        <dbReference type="Proteomes" id="UP001204142"/>
    </source>
</evidence>
<dbReference type="Proteomes" id="UP001204142">
    <property type="component" value="Unassembled WGS sequence"/>
</dbReference>
<feature type="transmembrane region" description="Helical" evidence="1">
    <location>
        <begin position="39"/>
        <end position="62"/>
    </location>
</feature>
<name>A0ABT1WJV4_9BURK</name>
<evidence type="ECO:0000256" key="1">
    <source>
        <dbReference type="SAM" id="Phobius"/>
    </source>
</evidence>